<evidence type="ECO:0000256" key="9">
    <source>
        <dbReference type="ARBA" id="ARBA00029446"/>
    </source>
</evidence>
<dbReference type="RefSeq" id="XP_006037709.1">
    <property type="nucleotide sequence ID" value="XM_006037647.3"/>
</dbReference>
<dbReference type="SUPFAM" id="SSF57302">
    <property type="entry name" value="Snake toxin-like"/>
    <property type="match status" value="1"/>
</dbReference>
<evidence type="ECO:0000256" key="7">
    <source>
        <dbReference type="ARBA" id="ARBA00023180"/>
    </source>
</evidence>
<organism evidence="12 13">
    <name type="scientific">Alligator sinensis</name>
    <name type="common">Chinese alligator</name>
    <dbReference type="NCBI Taxonomy" id="38654"/>
    <lineage>
        <taxon>Eukaryota</taxon>
        <taxon>Metazoa</taxon>
        <taxon>Chordata</taxon>
        <taxon>Craniata</taxon>
        <taxon>Vertebrata</taxon>
        <taxon>Euteleostomi</taxon>
        <taxon>Archelosauria</taxon>
        <taxon>Archosauria</taxon>
        <taxon>Crocodylia</taxon>
        <taxon>Alligatoridae</taxon>
        <taxon>Alligatorinae</taxon>
        <taxon>Alligator</taxon>
    </lineage>
</organism>
<evidence type="ECO:0000256" key="3">
    <source>
        <dbReference type="ARBA" id="ARBA00022622"/>
    </source>
</evidence>
<dbReference type="PANTHER" id="PTHR47613">
    <property type="entry name" value="SPERM ACROSOME MEMBRANE-ASSOCIATED PROTEIN 4"/>
    <property type="match status" value="1"/>
</dbReference>
<evidence type="ECO:0000259" key="11">
    <source>
        <dbReference type="SMART" id="SM00134"/>
    </source>
</evidence>
<dbReference type="GO" id="GO:0035036">
    <property type="term" value="P:sperm-egg recognition"/>
    <property type="evidence" value="ECO:0007669"/>
    <property type="project" value="TreeGrafter"/>
</dbReference>
<keyword evidence="4 10" id="KW-0732">Signal</keyword>
<keyword evidence="12" id="KW-1185">Reference proteome</keyword>
<dbReference type="GO" id="GO:0098552">
    <property type="term" value="C:side of membrane"/>
    <property type="evidence" value="ECO:0007669"/>
    <property type="project" value="UniProtKB-KW"/>
</dbReference>
<comment type="similarity">
    <text evidence="9">Belongs to the SPACA4/bouncer family.</text>
</comment>
<evidence type="ECO:0000256" key="8">
    <source>
        <dbReference type="ARBA" id="ARBA00023288"/>
    </source>
</evidence>
<keyword evidence="3" id="KW-0336">GPI-anchor</keyword>
<dbReference type="InterPro" id="IPR046354">
    <property type="entry name" value="SPACA4/Bouncer"/>
</dbReference>
<dbReference type="Pfam" id="PF00021">
    <property type="entry name" value="UPAR_LY6"/>
    <property type="match status" value="1"/>
</dbReference>
<name>A0A1U7SH76_ALLSI</name>
<keyword evidence="8" id="KW-0449">Lipoprotein</keyword>
<evidence type="ECO:0000256" key="6">
    <source>
        <dbReference type="ARBA" id="ARBA00023157"/>
    </source>
</evidence>
<keyword evidence="2" id="KW-1003">Cell membrane</keyword>
<dbReference type="InterPro" id="IPR016054">
    <property type="entry name" value="LY6_UPA_recep-like"/>
</dbReference>
<gene>
    <name evidence="13" type="primary">LOC102374786</name>
</gene>
<dbReference type="AlphaFoldDB" id="A0A1U7SH76"/>
<dbReference type="SMART" id="SM00134">
    <property type="entry name" value="LU"/>
    <property type="match status" value="1"/>
</dbReference>
<evidence type="ECO:0000313" key="12">
    <source>
        <dbReference type="Proteomes" id="UP000189705"/>
    </source>
</evidence>
<proteinExistence type="inferred from homology"/>
<sequence>MSRLLLAVVLVLSCLGLGLALQCLKCSFTVFDLPCHTSPVTCEAEQACAIIHGHAAGKKLIKRKNCVPLSKCHSNDTATYLGISYVTSYECCHTDFCNSRAGAGPHLPLATGLVALGVWLARGF</sequence>
<dbReference type="KEGG" id="asn:102374786"/>
<dbReference type="GO" id="GO:0005886">
    <property type="term" value="C:plasma membrane"/>
    <property type="evidence" value="ECO:0007669"/>
    <property type="project" value="UniProtKB-SubCell"/>
</dbReference>
<dbReference type="GeneID" id="102374786"/>
<dbReference type="GO" id="GO:0030154">
    <property type="term" value="P:cell differentiation"/>
    <property type="evidence" value="ECO:0007669"/>
    <property type="project" value="UniProtKB-ARBA"/>
</dbReference>
<evidence type="ECO:0000256" key="1">
    <source>
        <dbReference type="ARBA" id="ARBA00004609"/>
    </source>
</evidence>
<feature type="chain" id="PRO_5010517589" evidence="10">
    <location>
        <begin position="21"/>
        <end position="124"/>
    </location>
</feature>
<reference evidence="13" key="1">
    <citation type="submission" date="2025-08" db="UniProtKB">
        <authorList>
            <consortium name="RefSeq"/>
        </authorList>
    </citation>
    <scope>IDENTIFICATION</scope>
</reference>
<dbReference type="eggNOG" id="ENOG502S5P1">
    <property type="taxonomic scope" value="Eukaryota"/>
</dbReference>
<keyword evidence="5" id="KW-0472">Membrane</keyword>
<evidence type="ECO:0000256" key="10">
    <source>
        <dbReference type="SAM" id="SignalP"/>
    </source>
</evidence>
<evidence type="ECO:0000256" key="5">
    <source>
        <dbReference type="ARBA" id="ARBA00023136"/>
    </source>
</evidence>
<dbReference type="Gene3D" id="2.10.60.10">
    <property type="entry name" value="CD59"/>
    <property type="match status" value="1"/>
</dbReference>
<evidence type="ECO:0000313" key="13">
    <source>
        <dbReference type="RefSeq" id="XP_006037709.1"/>
    </source>
</evidence>
<dbReference type="InParanoid" id="A0A1U7SH76"/>
<dbReference type="InterPro" id="IPR045860">
    <property type="entry name" value="Snake_toxin-like_sf"/>
</dbReference>
<accession>A0A1U7SH76</accession>
<dbReference type="PANTHER" id="PTHR47613:SF1">
    <property type="entry name" value="SPERM ACROSOME MEMBRANE-ASSOCIATED PROTEIN 4"/>
    <property type="match status" value="1"/>
</dbReference>
<dbReference type="OrthoDB" id="5962859at2759"/>
<keyword evidence="6" id="KW-1015">Disulfide bond</keyword>
<evidence type="ECO:0000256" key="4">
    <source>
        <dbReference type="ARBA" id="ARBA00022729"/>
    </source>
</evidence>
<comment type="subcellular location">
    <subcellularLocation>
        <location evidence="1">Cell membrane</location>
        <topology evidence="1">Lipid-anchor</topology>
        <topology evidence="1">GPI-anchor</topology>
    </subcellularLocation>
</comment>
<dbReference type="Proteomes" id="UP000189705">
    <property type="component" value="Unplaced"/>
</dbReference>
<protein>
    <submittedName>
        <fullName evidence="13">Lymphocyte antigen 6G6e-like</fullName>
    </submittedName>
</protein>
<keyword evidence="7" id="KW-0325">Glycoprotein</keyword>
<evidence type="ECO:0000256" key="2">
    <source>
        <dbReference type="ARBA" id="ARBA00022475"/>
    </source>
</evidence>
<feature type="domain" description="UPAR/Ly6" evidence="11">
    <location>
        <begin position="21"/>
        <end position="110"/>
    </location>
</feature>
<feature type="signal peptide" evidence="10">
    <location>
        <begin position="1"/>
        <end position="20"/>
    </location>
</feature>